<comment type="caution">
    <text evidence="2">The sequence shown here is derived from an EMBL/GenBank/DDBJ whole genome shotgun (WGS) entry which is preliminary data.</text>
</comment>
<dbReference type="InterPro" id="IPR039931">
    <property type="entry name" value="EEIG1/2-like"/>
</dbReference>
<feature type="region of interest" description="Disordered" evidence="1">
    <location>
        <begin position="1151"/>
        <end position="1171"/>
    </location>
</feature>
<feature type="compositionally biased region" description="Basic and acidic residues" evidence="1">
    <location>
        <begin position="403"/>
        <end position="413"/>
    </location>
</feature>
<feature type="compositionally biased region" description="Low complexity" evidence="1">
    <location>
        <begin position="604"/>
        <end position="628"/>
    </location>
</feature>
<dbReference type="HOGENOM" id="CLU_260782_0_0_1"/>
<feature type="compositionally biased region" description="Polar residues" evidence="1">
    <location>
        <begin position="292"/>
        <end position="302"/>
    </location>
</feature>
<dbReference type="EMBL" id="JMSN01000065">
    <property type="protein sequence ID" value="KDN43006.1"/>
    <property type="molecule type" value="Genomic_DNA"/>
</dbReference>
<dbReference type="OrthoDB" id="3365224at2759"/>
<dbReference type="PANTHER" id="PTHR21456">
    <property type="entry name" value="FAMILY WITH SEQUENCE SIMILARITY 102"/>
    <property type="match status" value="1"/>
</dbReference>
<dbReference type="GeneID" id="25266971"/>
<feature type="region of interest" description="Disordered" evidence="1">
    <location>
        <begin position="139"/>
        <end position="552"/>
    </location>
</feature>
<evidence type="ECO:0000313" key="2">
    <source>
        <dbReference type="EMBL" id="KDN43006.1"/>
    </source>
</evidence>
<feature type="compositionally biased region" description="Low complexity" evidence="1">
    <location>
        <begin position="518"/>
        <end position="532"/>
    </location>
</feature>
<gene>
    <name evidence="2" type="ORF">K437DRAFT_287396</name>
</gene>
<feature type="compositionally biased region" description="Polar residues" evidence="1">
    <location>
        <begin position="537"/>
        <end position="550"/>
    </location>
</feature>
<keyword evidence="3" id="KW-1185">Reference proteome</keyword>
<feature type="compositionally biased region" description="Polar residues" evidence="1">
    <location>
        <begin position="930"/>
        <end position="952"/>
    </location>
</feature>
<dbReference type="STRING" id="1037660.A0A066VNF9"/>
<feature type="compositionally biased region" description="Low complexity" evidence="1">
    <location>
        <begin position="341"/>
        <end position="358"/>
    </location>
</feature>
<feature type="compositionally biased region" description="Low complexity" evidence="1">
    <location>
        <begin position="312"/>
        <end position="325"/>
    </location>
</feature>
<evidence type="ECO:0000313" key="3">
    <source>
        <dbReference type="Proteomes" id="UP000027361"/>
    </source>
</evidence>
<feature type="compositionally biased region" description="Low complexity" evidence="1">
    <location>
        <begin position="576"/>
        <end position="590"/>
    </location>
</feature>
<feature type="compositionally biased region" description="Polar residues" evidence="1">
    <location>
        <begin position="1184"/>
        <end position="1212"/>
    </location>
</feature>
<accession>A0A066VNF9</accession>
<dbReference type="RefSeq" id="XP_013242243.1">
    <property type="nucleotide sequence ID" value="XM_013386789.1"/>
</dbReference>
<feature type="compositionally biased region" description="Polar residues" evidence="1">
    <location>
        <begin position="820"/>
        <end position="832"/>
    </location>
</feature>
<feature type="compositionally biased region" description="Low complexity" evidence="1">
    <location>
        <begin position="388"/>
        <end position="402"/>
    </location>
</feature>
<feature type="region of interest" description="Disordered" evidence="1">
    <location>
        <begin position="574"/>
        <end position="634"/>
    </location>
</feature>
<feature type="compositionally biased region" description="Basic and acidic residues" evidence="1">
    <location>
        <begin position="487"/>
        <end position="500"/>
    </location>
</feature>
<sequence length="1310" mass="137732">MSLFSFGSSKHSTFHARITLHELDNVPLLHGAFHIKWKVSNSQHISASSLNSERDKEKRKRSKGPTESQQGKEGAGLAKEASARDGVSPASAPANGKLKHHHRCGHCADQGGGNSKLHQSQQITAFPSDLLDSIHYGTHKAQSTTRAQRQAASDPGQQQGPDGIEVMQPTSDSVKDQKPNPGSLHAFEGHCRIPSGAGSYVSSIQEQDEEDPGIDDHASKSGPEPNDIELQKSSGSDDDEVEFMNDVHASQAHDSLDDSRGTAASSSSSSAHKRGSLSSKGGRLSRFLHVISPTSTALSIGSGSDRRSPGTRSLASSRVSSGASHESSHSQADAQSGGVRAQPHAHAQAAHGSAPSHSFKPGKLLAPGRGHPSQHCAPSPPISTMAESGAGAARTTGATSSGEPEKAKDRQIEGDVDADAPAIAPSGEAYKGVPQGGNNCDSDQVGLDLGQQNTQGLDLTRERPSLSSKHSSSRLSTTSSKGKGKGKGGESEGDNREVSKSGKHHDHHHYQSNSNRPGSSQDNSGGASASSAVVGPLTSQLEPKGTTHSINVKDHIVKWERTFEVGIRVPIEKYKSSSSSKESPPSGSPYNAASWANVGHDDSGSSNVYGSGAGSAGSASGLQQQKSKSSLRKEFEAALGGGTVSAELERERERERELAEAWGILGKAMLRLMIKQNIETDELQGTNNDSDLGFVELNLAEYAPWPPASMQAQVLAPHKSLAQSSHRHRHRVPRRAETRRYLLHESKSNSKLKITVEMTFIAGTAEYAVPHIKRGSPVNGLADYVHASSMMASSGIARRQQAQHVDACSGGDCDCDRASFRSTSSKGTSGRPSGTFVRGSENWNRSSTSLSIQNNPYGALLFGNNEPILRSSIPAKNFRDASGASAASNKSKNSYGTSGSSLSSSFVERDPTSIIDMIFDQAKYHAMTPTTSVAHTQSSTGAHKATQAQTMPSGVAESSRPTATSASSAASTTRPSIASSASNNFSGAKKSPFSFRTRKNSNKNPVKDQPPTQLASPANFGNSLTAFSSSTSLSLVSNANAERQSGDIQHSSSQVVALTASPEQLLSPIAIRGSEISEIDIARDAPRLQRSVAAIDTDARNETGIGVPNVLVGVPNIDISSPSGRTFASFTSNPFSLLVPANECNFEQNSSLEDASFSTQSTSSERPRLRSHTLMPATAFLSGEASNAASAPKTGQSGAHDNVSSAFSNVTAHTLEKKRTKELKGKMGIAPEQAHAKGYKGIGWQSPSSEVQVLLEQRNISPTSEYLLDVSSAAASHTELSRHGSSESYESIGSVASPLVTAAPYVAAAK</sequence>
<feature type="region of interest" description="Disordered" evidence="1">
    <location>
        <begin position="820"/>
        <end position="841"/>
    </location>
</feature>
<feature type="compositionally biased region" description="Low complexity" evidence="1">
    <location>
        <begin position="261"/>
        <end position="285"/>
    </location>
</feature>
<feature type="region of interest" description="Disordered" evidence="1">
    <location>
        <begin position="930"/>
        <end position="1021"/>
    </location>
</feature>
<name>A0A066VNF9_TILAU</name>
<feature type="compositionally biased region" description="Polar residues" evidence="1">
    <location>
        <begin position="1010"/>
        <end position="1021"/>
    </location>
</feature>
<feature type="compositionally biased region" description="Low complexity" evidence="1">
    <location>
        <begin position="883"/>
        <end position="905"/>
    </location>
</feature>
<dbReference type="Proteomes" id="UP000027361">
    <property type="component" value="Unassembled WGS sequence"/>
</dbReference>
<proteinExistence type="predicted"/>
<feature type="region of interest" description="Disordered" evidence="1">
    <location>
        <begin position="1184"/>
        <end position="1220"/>
    </location>
</feature>
<dbReference type="PANTHER" id="PTHR21456:SF1">
    <property type="entry name" value="C2 NT-TYPE DOMAIN-CONTAINING PROTEIN"/>
    <property type="match status" value="1"/>
</dbReference>
<feature type="compositionally biased region" description="Basic residues" evidence="1">
    <location>
        <begin position="501"/>
        <end position="510"/>
    </location>
</feature>
<organism evidence="2 3">
    <name type="scientific">Tilletiaria anomala (strain ATCC 24038 / CBS 436.72 / UBC 951)</name>
    <dbReference type="NCBI Taxonomy" id="1037660"/>
    <lineage>
        <taxon>Eukaryota</taxon>
        <taxon>Fungi</taxon>
        <taxon>Dikarya</taxon>
        <taxon>Basidiomycota</taxon>
        <taxon>Ustilaginomycotina</taxon>
        <taxon>Exobasidiomycetes</taxon>
        <taxon>Georgefischeriales</taxon>
        <taxon>Tilletiariaceae</taxon>
        <taxon>Tilletiaria</taxon>
    </lineage>
</organism>
<feature type="compositionally biased region" description="Low complexity" evidence="1">
    <location>
        <begin position="465"/>
        <end position="481"/>
    </location>
</feature>
<evidence type="ECO:0008006" key="4">
    <source>
        <dbReference type="Google" id="ProtNLM"/>
    </source>
</evidence>
<feature type="compositionally biased region" description="Polar residues" evidence="1">
    <location>
        <begin position="1151"/>
        <end position="1164"/>
    </location>
</feature>
<evidence type="ECO:0000256" key="1">
    <source>
        <dbReference type="SAM" id="MobiDB-lite"/>
    </source>
</evidence>
<reference evidence="2 3" key="1">
    <citation type="submission" date="2014-05" db="EMBL/GenBank/DDBJ databases">
        <title>Draft genome sequence of a rare smut relative, Tilletiaria anomala UBC 951.</title>
        <authorList>
            <consortium name="DOE Joint Genome Institute"/>
            <person name="Toome M."/>
            <person name="Kuo A."/>
            <person name="Henrissat B."/>
            <person name="Lipzen A."/>
            <person name="Tritt A."/>
            <person name="Yoshinaga Y."/>
            <person name="Zane M."/>
            <person name="Barry K."/>
            <person name="Grigoriev I.V."/>
            <person name="Spatafora J.W."/>
            <person name="Aimea M.C."/>
        </authorList>
    </citation>
    <scope>NUCLEOTIDE SEQUENCE [LARGE SCALE GENOMIC DNA]</scope>
    <source>
        <strain evidence="2 3">UBC 951</strain>
    </source>
</reference>
<protein>
    <recommendedName>
        <fullName evidence="4">C2 NT-type domain-containing protein</fullName>
    </recommendedName>
</protein>
<feature type="compositionally biased region" description="Low complexity" evidence="1">
    <location>
        <begin position="958"/>
        <end position="982"/>
    </location>
</feature>
<feature type="region of interest" description="Disordered" evidence="1">
    <location>
        <begin position="44"/>
        <end position="119"/>
    </location>
</feature>
<feature type="compositionally biased region" description="Low complexity" evidence="1">
    <location>
        <begin position="141"/>
        <end position="153"/>
    </location>
</feature>
<dbReference type="InParanoid" id="A0A066VNF9"/>
<feature type="region of interest" description="Disordered" evidence="1">
    <location>
        <begin position="883"/>
        <end position="906"/>
    </location>
</feature>